<dbReference type="InterPro" id="IPR001313">
    <property type="entry name" value="Pumilio_RNA-bd_rpt"/>
</dbReference>
<dbReference type="Proteomes" id="UP000245207">
    <property type="component" value="Unassembled WGS sequence"/>
</dbReference>
<dbReference type="GO" id="GO:0006417">
    <property type="term" value="P:regulation of translation"/>
    <property type="evidence" value="ECO:0007669"/>
    <property type="project" value="UniProtKB-KW"/>
</dbReference>
<feature type="domain" description="PUM-HD" evidence="7">
    <location>
        <begin position="277"/>
        <end position="617"/>
    </location>
</feature>
<feature type="repeat" description="Pumilio" evidence="5">
    <location>
        <begin position="483"/>
        <end position="518"/>
    </location>
</feature>
<name>A0A2U1P484_ARTAN</name>
<evidence type="ECO:0000313" key="9">
    <source>
        <dbReference type="Proteomes" id="UP000245207"/>
    </source>
</evidence>
<evidence type="ECO:0000256" key="2">
    <source>
        <dbReference type="ARBA" id="ARBA00022845"/>
    </source>
</evidence>
<feature type="signal peptide" evidence="6">
    <location>
        <begin position="1"/>
        <end position="24"/>
    </location>
</feature>
<dbReference type="PROSITE" id="PS50303">
    <property type="entry name" value="PUM_HD"/>
    <property type="match status" value="1"/>
</dbReference>
<dbReference type="AlphaFoldDB" id="A0A2U1P484"/>
<comment type="caution">
    <text evidence="8">The sequence shown here is derived from an EMBL/GenBank/DDBJ whole genome shotgun (WGS) entry which is preliminary data.</text>
</comment>
<dbReference type="STRING" id="35608.A0A2U1P484"/>
<reference evidence="8 9" key="1">
    <citation type="journal article" date="2018" name="Mol. Plant">
        <title>The genome of Artemisia annua provides insight into the evolution of Asteraceae family and artemisinin biosynthesis.</title>
        <authorList>
            <person name="Shen Q."/>
            <person name="Zhang L."/>
            <person name="Liao Z."/>
            <person name="Wang S."/>
            <person name="Yan T."/>
            <person name="Shi P."/>
            <person name="Liu M."/>
            <person name="Fu X."/>
            <person name="Pan Q."/>
            <person name="Wang Y."/>
            <person name="Lv Z."/>
            <person name="Lu X."/>
            <person name="Zhang F."/>
            <person name="Jiang W."/>
            <person name="Ma Y."/>
            <person name="Chen M."/>
            <person name="Hao X."/>
            <person name="Li L."/>
            <person name="Tang Y."/>
            <person name="Lv G."/>
            <person name="Zhou Y."/>
            <person name="Sun X."/>
            <person name="Brodelius P.E."/>
            <person name="Rose J.K.C."/>
            <person name="Tang K."/>
        </authorList>
    </citation>
    <scope>NUCLEOTIDE SEQUENCE [LARGE SCALE GENOMIC DNA]</scope>
    <source>
        <strain evidence="9">cv. Huhao1</strain>
        <tissue evidence="8">Leaf</tissue>
    </source>
</reference>
<feature type="repeat" description="Pumilio" evidence="5">
    <location>
        <begin position="296"/>
        <end position="334"/>
    </location>
</feature>
<feature type="repeat" description="Pumilio" evidence="5">
    <location>
        <begin position="374"/>
        <end position="410"/>
    </location>
</feature>
<evidence type="ECO:0000256" key="4">
    <source>
        <dbReference type="ARBA" id="ARBA00058490"/>
    </source>
</evidence>
<evidence type="ECO:0000313" key="8">
    <source>
        <dbReference type="EMBL" id="PWA80559.1"/>
    </source>
</evidence>
<dbReference type="CDD" id="cd07920">
    <property type="entry name" value="Pumilio"/>
    <property type="match status" value="1"/>
</dbReference>
<dbReference type="Pfam" id="PF22493">
    <property type="entry name" value="PUF_NOP9"/>
    <property type="match status" value="1"/>
</dbReference>
<sequence length="617" mass="70153">MSSDTLEHAIFLLLLLCDHSSVKTQCPEMNNDEELEMLLGEIPHATSSFHVNSPTLDRMMMYDESLYGYSQNASMFPYGNSLYDIPSSSSSSPLLAFGSLHDTMHKPYLIPRSPYLELPESPYRKEVDEDLMNEISRMCINEEQNEGLFCENQLHSSRFGGFDYVERNTRFSRIPQPIFNSNMVDYCYQWGIPAHIGMNAMIERGLSLGVGSQMQNVPYMTRSNVRRNMNHDPHQFHLAVGGSSNFRNTLRIGLDGLANSEDSLIIQGEDLSRVKKMFASPCESGRTKVKISCSSQLRDAQRYIYLMAKDQHGCRLLQKIFEDGNPQHVQIVFDEIIGHVVELMINPFGNYLMQKLLEVCNEEQRMHILMEVTREPRALVHISLNTHGTRVVQKLIETIKTRLQVKLVISALKPGFLALTKDLNGNHVIQRCLQCLSYEDNKFIFEAAAKYCVDIATHQHGCCVLQRCINHSTGDHREKIVSEISANAILLAQDPFGNYVVQYIIEMQIPSAVSKLTMEFEGNYVHLATQKFSSHVVEKCLAMLDSQVRSTIIHELMSATHFEQLIQDPHANYVIQTALRVAEGSAHSSLVNAIVSYKAMSRNSPYSKRIFNKLLRR</sequence>
<keyword evidence="2" id="KW-0810">Translation regulation</keyword>
<dbReference type="PROSITE" id="PS50302">
    <property type="entry name" value="PUM"/>
    <property type="match status" value="7"/>
</dbReference>
<dbReference type="InterPro" id="IPR016024">
    <property type="entry name" value="ARM-type_fold"/>
</dbReference>
<keyword evidence="9" id="KW-1185">Reference proteome</keyword>
<evidence type="ECO:0000256" key="3">
    <source>
        <dbReference type="ARBA" id="ARBA00022884"/>
    </source>
</evidence>
<dbReference type="SMART" id="SM00025">
    <property type="entry name" value="Pumilio"/>
    <property type="match status" value="8"/>
</dbReference>
<accession>A0A2U1P484</accession>
<keyword evidence="1" id="KW-0677">Repeat</keyword>
<evidence type="ECO:0000259" key="7">
    <source>
        <dbReference type="PROSITE" id="PS50303"/>
    </source>
</evidence>
<keyword evidence="6" id="KW-0732">Signal</keyword>
<proteinExistence type="predicted"/>
<protein>
    <submittedName>
        <fullName evidence="8">Armadillo-like helical, Armadillo-type fold protein</fullName>
    </submittedName>
</protein>
<dbReference type="InterPro" id="IPR011989">
    <property type="entry name" value="ARM-like"/>
</dbReference>
<feature type="repeat" description="Pumilio" evidence="5">
    <location>
        <begin position="335"/>
        <end position="371"/>
    </location>
</feature>
<feature type="repeat" description="Pumilio" evidence="5">
    <location>
        <begin position="446"/>
        <end position="482"/>
    </location>
</feature>
<keyword evidence="3" id="KW-0694">RNA-binding</keyword>
<dbReference type="SUPFAM" id="SSF48371">
    <property type="entry name" value="ARM repeat"/>
    <property type="match status" value="1"/>
</dbReference>
<comment type="function">
    <text evidence="4">Sequence-specific RNA-binding protein that regulates translation and mRNA stability by binding the 3'-UTR of target mRNAs.</text>
</comment>
<organism evidence="8 9">
    <name type="scientific">Artemisia annua</name>
    <name type="common">Sweet wormwood</name>
    <dbReference type="NCBI Taxonomy" id="35608"/>
    <lineage>
        <taxon>Eukaryota</taxon>
        <taxon>Viridiplantae</taxon>
        <taxon>Streptophyta</taxon>
        <taxon>Embryophyta</taxon>
        <taxon>Tracheophyta</taxon>
        <taxon>Spermatophyta</taxon>
        <taxon>Magnoliopsida</taxon>
        <taxon>eudicotyledons</taxon>
        <taxon>Gunneridae</taxon>
        <taxon>Pentapetalae</taxon>
        <taxon>asterids</taxon>
        <taxon>campanulids</taxon>
        <taxon>Asterales</taxon>
        <taxon>Asteraceae</taxon>
        <taxon>Asteroideae</taxon>
        <taxon>Anthemideae</taxon>
        <taxon>Artemisiinae</taxon>
        <taxon>Artemisia</taxon>
    </lineage>
</organism>
<dbReference type="Pfam" id="PF00806">
    <property type="entry name" value="PUF"/>
    <property type="match status" value="1"/>
</dbReference>
<evidence type="ECO:0000256" key="5">
    <source>
        <dbReference type="PROSITE-ProRule" id="PRU00317"/>
    </source>
</evidence>
<evidence type="ECO:0000256" key="6">
    <source>
        <dbReference type="SAM" id="SignalP"/>
    </source>
</evidence>
<dbReference type="Gene3D" id="1.25.10.10">
    <property type="entry name" value="Leucine-rich Repeat Variant"/>
    <property type="match status" value="1"/>
</dbReference>
<dbReference type="GO" id="GO:0003729">
    <property type="term" value="F:mRNA binding"/>
    <property type="evidence" value="ECO:0007669"/>
    <property type="project" value="TreeGrafter"/>
</dbReference>
<dbReference type="InterPro" id="IPR033712">
    <property type="entry name" value="Pumilio_RNA-bd"/>
</dbReference>
<dbReference type="GO" id="GO:0005737">
    <property type="term" value="C:cytoplasm"/>
    <property type="evidence" value="ECO:0007669"/>
    <property type="project" value="TreeGrafter"/>
</dbReference>
<dbReference type="FunFam" id="1.25.10.10:FF:000237">
    <property type="entry name" value="Pumilio homolog 9"/>
    <property type="match status" value="1"/>
</dbReference>
<dbReference type="OrthoDB" id="668540at2759"/>
<feature type="chain" id="PRO_5015595518" evidence="6">
    <location>
        <begin position="25"/>
        <end position="617"/>
    </location>
</feature>
<feature type="repeat" description="Pumilio" evidence="5">
    <location>
        <begin position="519"/>
        <end position="554"/>
    </location>
</feature>
<dbReference type="PANTHER" id="PTHR12537">
    <property type="entry name" value="RNA BINDING PROTEIN PUMILIO-RELATED"/>
    <property type="match status" value="1"/>
</dbReference>
<evidence type="ECO:0000256" key="1">
    <source>
        <dbReference type="ARBA" id="ARBA00022737"/>
    </source>
</evidence>
<dbReference type="InterPro" id="IPR033133">
    <property type="entry name" value="PUM-HD"/>
</dbReference>
<gene>
    <name evidence="8" type="ORF">CTI12_AA195190</name>
</gene>
<dbReference type="EMBL" id="PKPP01001709">
    <property type="protein sequence ID" value="PWA80559.1"/>
    <property type="molecule type" value="Genomic_DNA"/>
</dbReference>
<dbReference type="PANTHER" id="PTHR12537:SF13">
    <property type="entry name" value="PUMILIO HOMOLOGY DOMAIN FAMILY MEMBER 4"/>
    <property type="match status" value="1"/>
</dbReference>
<feature type="repeat" description="Pumilio" evidence="5">
    <location>
        <begin position="555"/>
        <end position="592"/>
    </location>
</feature>